<organism evidence="2 3">
    <name type="scientific">Rhizophagus clarus</name>
    <dbReference type="NCBI Taxonomy" id="94130"/>
    <lineage>
        <taxon>Eukaryota</taxon>
        <taxon>Fungi</taxon>
        <taxon>Fungi incertae sedis</taxon>
        <taxon>Mucoromycota</taxon>
        <taxon>Glomeromycotina</taxon>
        <taxon>Glomeromycetes</taxon>
        <taxon>Glomerales</taxon>
        <taxon>Glomeraceae</taxon>
        <taxon>Rhizophagus</taxon>
    </lineage>
</organism>
<comment type="caution">
    <text evidence="2">The sequence shown here is derived from an EMBL/GenBank/DDBJ whole genome shotgun (WGS) entry which is preliminary data.</text>
</comment>
<accession>A0A8H3MDK9</accession>
<dbReference type="AlphaFoldDB" id="A0A8H3MDK9"/>
<dbReference type="Proteomes" id="UP000615446">
    <property type="component" value="Unassembled WGS sequence"/>
</dbReference>
<proteinExistence type="predicted"/>
<evidence type="ECO:0000313" key="3">
    <source>
        <dbReference type="Proteomes" id="UP000615446"/>
    </source>
</evidence>
<feature type="region of interest" description="Disordered" evidence="1">
    <location>
        <begin position="157"/>
        <end position="181"/>
    </location>
</feature>
<feature type="compositionally biased region" description="Basic and acidic residues" evidence="1">
    <location>
        <begin position="172"/>
        <end position="181"/>
    </location>
</feature>
<name>A0A8H3MDK9_9GLOM</name>
<gene>
    <name evidence="2" type="ORF">RCL2_002914200</name>
</gene>
<evidence type="ECO:0000256" key="1">
    <source>
        <dbReference type="SAM" id="MobiDB-lite"/>
    </source>
</evidence>
<reference evidence="2" key="1">
    <citation type="submission" date="2019-10" db="EMBL/GenBank/DDBJ databases">
        <title>Conservation and host-specific expression of non-tandemly repeated heterogenous ribosome RNA gene in arbuscular mycorrhizal fungi.</title>
        <authorList>
            <person name="Maeda T."/>
            <person name="Kobayashi Y."/>
            <person name="Nakagawa T."/>
            <person name="Ezawa T."/>
            <person name="Yamaguchi K."/>
            <person name="Bino T."/>
            <person name="Nishimoto Y."/>
            <person name="Shigenobu S."/>
            <person name="Kawaguchi M."/>
        </authorList>
    </citation>
    <scope>NUCLEOTIDE SEQUENCE</scope>
    <source>
        <strain evidence="2">HR1</strain>
    </source>
</reference>
<sequence>MPLNSQLNINITLELQKDMITKTIIPALFKILDIKAYLISENVLYEMIHQCHCYQREDLLNKNKAKHERTKEIRRKHVNSHRSKKRSRQENMITHLQLLDNPVILKLKKSEFNPIVIKNVYHSSEESEVDPDGDSNETCIIIQDIDQAVENYKDNINDPVNTKHYLSKKKSRSTEETKDAE</sequence>
<dbReference type="OrthoDB" id="2407570at2759"/>
<protein>
    <submittedName>
        <fullName evidence="2">Uncharacterized protein</fullName>
    </submittedName>
</protein>
<evidence type="ECO:0000313" key="2">
    <source>
        <dbReference type="EMBL" id="GET02776.1"/>
    </source>
</evidence>
<dbReference type="EMBL" id="BLAL01000315">
    <property type="protein sequence ID" value="GET02776.1"/>
    <property type="molecule type" value="Genomic_DNA"/>
</dbReference>